<evidence type="ECO:0000259" key="8">
    <source>
        <dbReference type="Pfam" id="PF14464"/>
    </source>
</evidence>
<reference evidence="9" key="1">
    <citation type="submission" date="2018-06" db="EMBL/GenBank/DDBJ databases">
        <authorList>
            <person name="Zhirakovskaya E."/>
        </authorList>
    </citation>
    <scope>NUCLEOTIDE SEQUENCE</scope>
</reference>
<name>A0A3B0WFD0_9ZZZZ</name>
<keyword evidence="3" id="KW-0378">Hydrolase</keyword>
<dbReference type="GO" id="GO:0046872">
    <property type="term" value="F:metal ion binding"/>
    <property type="evidence" value="ECO:0007669"/>
    <property type="project" value="UniProtKB-KW"/>
</dbReference>
<evidence type="ECO:0000256" key="3">
    <source>
        <dbReference type="ARBA" id="ARBA00022801"/>
    </source>
</evidence>
<organism evidence="9">
    <name type="scientific">hydrothermal vent metagenome</name>
    <dbReference type="NCBI Taxonomy" id="652676"/>
    <lineage>
        <taxon>unclassified sequences</taxon>
        <taxon>metagenomes</taxon>
        <taxon>ecological metagenomes</taxon>
    </lineage>
</organism>
<evidence type="ECO:0000256" key="2">
    <source>
        <dbReference type="ARBA" id="ARBA00022723"/>
    </source>
</evidence>
<dbReference type="GO" id="GO:0008237">
    <property type="term" value="F:metallopeptidase activity"/>
    <property type="evidence" value="ECO:0007669"/>
    <property type="project" value="UniProtKB-KW"/>
</dbReference>
<keyword evidence="4" id="KW-0862">Zinc</keyword>
<keyword evidence="1" id="KW-0645">Protease</keyword>
<evidence type="ECO:0000256" key="4">
    <source>
        <dbReference type="ARBA" id="ARBA00022833"/>
    </source>
</evidence>
<feature type="region of interest" description="Disordered" evidence="6">
    <location>
        <begin position="1"/>
        <end position="27"/>
    </location>
</feature>
<dbReference type="Gene3D" id="3.40.140.10">
    <property type="entry name" value="Cytidine Deaminase, domain 2"/>
    <property type="match status" value="1"/>
</dbReference>
<evidence type="ECO:0000256" key="6">
    <source>
        <dbReference type="SAM" id="MobiDB-lite"/>
    </source>
</evidence>
<protein>
    <recommendedName>
        <fullName evidence="8">JAB domain-containing protein</fullName>
    </recommendedName>
</protein>
<evidence type="ECO:0000256" key="1">
    <source>
        <dbReference type="ARBA" id="ARBA00022670"/>
    </source>
</evidence>
<gene>
    <name evidence="9" type="ORF">MNBD_CHLOROFLEXI01-602</name>
</gene>
<dbReference type="EMBL" id="UOEU01001048">
    <property type="protein sequence ID" value="VAW43226.1"/>
    <property type="molecule type" value="Genomic_DNA"/>
</dbReference>
<evidence type="ECO:0000256" key="5">
    <source>
        <dbReference type="ARBA" id="ARBA00023049"/>
    </source>
</evidence>
<dbReference type="InterPro" id="IPR028090">
    <property type="entry name" value="JAB_dom_prok"/>
</dbReference>
<dbReference type="SUPFAM" id="SSF102712">
    <property type="entry name" value="JAB1/MPN domain"/>
    <property type="match status" value="1"/>
</dbReference>
<accession>A0A3B0WFD0</accession>
<keyword evidence="7" id="KW-0812">Transmembrane</keyword>
<keyword evidence="2" id="KW-0479">Metal-binding</keyword>
<feature type="compositionally biased region" description="Polar residues" evidence="6">
    <location>
        <begin position="1"/>
        <end position="17"/>
    </location>
</feature>
<dbReference type="AlphaFoldDB" id="A0A3B0WFD0"/>
<dbReference type="GO" id="GO:0006508">
    <property type="term" value="P:proteolysis"/>
    <property type="evidence" value="ECO:0007669"/>
    <property type="project" value="UniProtKB-KW"/>
</dbReference>
<sequence length="407" mass="44821">MNSASTSFNGRSTQNRSSDSEPVVGQPEIESLRQRPLADITANAHLHGSHPAANQVIVSHRQQALSQIRAHSISNLRSELGGVLLGHAYRDGEQLLVEIIAALPARNDDHGPVHFTFIADTWRQIHLDRASQHPNLEIVGWFHTHPGLGVFYSSDDVVVHTAAFTLPWHVGLVVDPLGNEASYFGWQDGKLTPIGGYFEQFDVQETPLAPWRVAKTEVWHSHETEQFYASYEASADEAGLLRPTFASERPFALSNGAMLGILGFVLGFFLLFGWVVSLNREINSLESVVMSLANETSLNAAICPNPQLRILSPVAGNQQDAGEEVAIFGTAVHPNATRYQIEYRLAGSDSWELAGVQRRQTDLGLLTRWDTSELPLGLYELRLTAVDRQNIPLPSVSSCQISIELLP</sequence>
<feature type="domain" description="JAB" evidence="8">
    <location>
        <begin position="62"/>
        <end position="162"/>
    </location>
</feature>
<evidence type="ECO:0000313" key="9">
    <source>
        <dbReference type="EMBL" id="VAW43226.1"/>
    </source>
</evidence>
<proteinExistence type="predicted"/>
<keyword evidence="7" id="KW-0472">Membrane</keyword>
<dbReference type="Pfam" id="PF14464">
    <property type="entry name" value="Prok-JAB"/>
    <property type="match status" value="1"/>
</dbReference>
<keyword evidence="5" id="KW-0482">Metalloprotease</keyword>
<feature type="transmembrane region" description="Helical" evidence="7">
    <location>
        <begin position="257"/>
        <end position="276"/>
    </location>
</feature>
<keyword evidence="7" id="KW-1133">Transmembrane helix</keyword>
<evidence type="ECO:0000256" key="7">
    <source>
        <dbReference type="SAM" id="Phobius"/>
    </source>
</evidence>